<protein>
    <submittedName>
        <fullName evidence="2">Asp/Glu/hydantoin racemase</fullName>
    </submittedName>
</protein>
<evidence type="ECO:0000313" key="2">
    <source>
        <dbReference type="EMBL" id="MBP2351822.1"/>
    </source>
</evidence>
<dbReference type="PANTHER" id="PTHR28047">
    <property type="entry name" value="PROTEIN DCG1"/>
    <property type="match status" value="1"/>
</dbReference>
<dbReference type="InterPro" id="IPR052186">
    <property type="entry name" value="Hydantoin_racemase-like"/>
</dbReference>
<dbReference type="InterPro" id="IPR053714">
    <property type="entry name" value="Iso_Racemase_Enz_sf"/>
</dbReference>
<dbReference type="Gene3D" id="3.40.50.12500">
    <property type="match status" value="1"/>
</dbReference>
<dbReference type="Pfam" id="PF01177">
    <property type="entry name" value="Asp_Glu_race"/>
    <property type="match status" value="1"/>
</dbReference>
<reference evidence="2 3" key="1">
    <citation type="submission" date="2021-03" db="EMBL/GenBank/DDBJ databases">
        <title>Sequencing the genomes of 1000 actinobacteria strains.</title>
        <authorList>
            <person name="Klenk H.-P."/>
        </authorList>
    </citation>
    <scope>NUCLEOTIDE SEQUENCE [LARGE SCALE GENOMIC DNA]</scope>
    <source>
        <strain evidence="2 3">DSM 18824</strain>
    </source>
</reference>
<name>A0ABS4UJJ9_9ACTN</name>
<dbReference type="Proteomes" id="UP000755585">
    <property type="component" value="Unassembled WGS sequence"/>
</dbReference>
<evidence type="ECO:0000256" key="1">
    <source>
        <dbReference type="ARBA" id="ARBA00038414"/>
    </source>
</evidence>
<accession>A0ABS4UJJ9</accession>
<organism evidence="2 3">
    <name type="scientific">Kribbella aluminosa</name>
    <dbReference type="NCBI Taxonomy" id="416017"/>
    <lineage>
        <taxon>Bacteria</taxon>
        <taxon>Bacillati</taxon>
        <taxon>Actinomycetota</taxon>
        <taxon>Actinomycetes</taxon>
        <taxon>Propionibacteriales</taxon>
        <taxon>Kribbellaceae</taxon>
        <taxon>Kribbella</taxon>
    </lineage>
</organism>
<sequence length="237" mass="24780">MPTVVLVNPNTNAQTTAMMTELVRPELAAAGLTVEGITVAHGPRMLADPVVLAAAEAHVVDAVRRRLAVDRADHGQPRDDEVVGVIVAAIGDPGRDRLEDELELPVIGIGQASILAAARGGRRFGMATSTPLLAGSLTALVARWGHSDTFTGVRLTESEPLVLAADPERQFHELAVAVRACAADGAEAVIIAGGPLSGTARRLAELNLTPIVEPLPTAAALALTDLRSRRSRRSREA</sequence>
<dbReference type="EMBL" id="JAGINT010000001">
    <property type="protein sequence ID" value="MBP2351822.1"/>
    <property type="molecule type" value="Genomic_DNA"/>
</dbReference>
<dbReference type="RefSeq" id="WP_209694672.1">
    <property type="nucleotide sequence ID" value="NZ_BAAAVU010000002.1"/>
</dbReference>
<keyword evidence="3" id="KW-1185">Reference proteome</keyword>
<proteinExistence type="inferred from homology"/>
<dbReference type="InterPro" id="IPR015942">
    <property type="entry name" value="Asp/Glu/hydantoin_racemase"/>
</dbReference>
<comment type="similarity">
    <text evidence="1">Belongs to the HyuE racemase family.</text>
</comment>
<evidence type="ECO:0000313" key="3">
    <source>
        <dbReference type="Proteomes" id="UP000755585"/>
    </source>
</evidence>
<dbReference type="PANTHER" id="PTHR28047:SF5">
    <property type="entry name" value="PROTEIN DCG1"/>
    <property type="match status" value="1"/>
</dbReference>
<gene>
    <name evidence="2" type="ORF">JOF29_002905</name>
</gene>
<comment type="caution">
    <text evidence="2">The sequence shown here is derived from an EMBL/GenBank/DDBJ whole genome shotgun (WGS) entry which is preliminary data.</text>
</comment>